<accession>A0ACC0VSH3</accession>
<evidence type="ECO:0000313" key="1">
    <source>
        <dbReference type="EMBL" id="KAI9908900.1"/>
    </source>
</evidence>
<dbReference type="Proteomes" id="UP001163321">
    <property type="component" value="Chromosome 7"/>
</dbReference>
<dbReference type="EMBL" id="CM047586">
    <property type="protein sequence ID" value="KAI9908900.1"/>
    <property type="molecule type" value="Genomic_DNA"/>
</dbReference>
<proteinExistence type="predicted"/>
<name>A0ACC0VSH3_9STRA</name>
<gene>
    <name evidence="1" type="ORF">PsorP6_014760</name>
</gene>
<sequence>MSNTAVGFGTAPPDARTLASQLRRSLSSLKQDVATSFRLCSRDFGILGAELVSALERGQQRERASVDAFIHERAARGLAETQLAELQGNVRVFCRVRPMPGVATGSSGEESDATSPDRRRKRVKVESPQELSVFSSVDGALYKRFAFARVFHEHQSQLTVFKEVAPLVRAAVTGHHACIFAYGQTGAGKTHTMQGTLSDKGLYYRAIELIYSLVGQQQPVYDFQVQMQMVEIYNEEIYDLLALAPRNSSRGISTCSTNMATTAPTASGVSATSTTTVEIRHGENGTYLKNVESVVASSVEELYDALSRSKTTRSMAKDDRSNRSHTVVMIDIHRASKANRVADAGRLVLVDLAGSERIMKAADTSIAMRESQHINKSLVAVGDVLSALRAKEKHVPFRNSKLTHLLQHSLSGSANSTLLIVHVSPTSTDVNETINSLKFASRLIPSELRKSHRHERAEIARLNGVVATQNSQIQALQEKLTAERQLRKKYEKQLAEHRRRSKGSEARRTLEQMQILSPPALPPPVFARRWSPYTRKYADRRAGALDACSCMRQDA</sequence>
<keyword evidence="2" id="KW-1185">Reference proteome</keyword>
<protein>
    <submittedName>
        <fullName evidence="1">Uncharacterized protein</fullName>
    </submittedName>
</protein>
<evidence type="ECO:0000313" key="2">
    <source>
        <dbReference type="Proteomes" id="UP001163321"/>
    </source>
</evidence>
<organism evidence="1 2">
    <name type="scientific">Peronosclerospora sorghi</name>
    <dbReference type="NCBI Taxonomy" id="230839"/>
    <lineage>
        <taxon>Eukaryota</taxon>
        <taxon>Sar</taxon>
        <taxon>Stramenopiles</taxon>
        <taxon>Oomycota</taxon>
        <taxon>Peronosporomycetes</taxon>
        <taxon>Peronosporales</taxon>
        <taxon>Peronosporaceae</taxon>
        <taxon>Peronosclerospora</taxon>
    </lineage>
</organism>
<reference evidence="1 2" key="1">
    <citation type="journal article" date="2022" name="bioRxiv">
        <title>The genome of the oomycete Peronosclerospora sorghi, a cosmopolitan pathogen of maize and sorghum, is inflated with dispersed pseudogenes.</title>
        <authorList>
            <person name="Fletcher K."/>
            <person name="Martin F."/>
            <person name="Isakeit T."/>
            <person name="Cavanaugh K."/>
            <person name="Magill C."/>
            <person name="Michelmore R."/>
        </authorList>
    </citation>
    <scope>NUCLEOTIDE SEQUENCE [LARGE SCALE GENOMIC DNA]</scope>
    <source>
        <strain evidence="1">P6</strain>
    </source>
</reference>
<comment type="caution">
    <text evidence="1">The sequence shown here is derived from an EMBL/GenBank/DDBJ whole genome shotgun (WGS) entry which is preliminary data.</text>
</comment>